<feature type="region of interest" description="Disordered" evidence="5">
    <location>
        <begin position="1043"/>
        <end position="1064"/>
    </location>
</feature>
<feature type="compositionally biased region" description="Low complexity" evidence="5">
    <location>
        <begin position="355"/>
        <end position="366"/>
    </location>
</feature>
<sequence length="1517" mass="152643">MDGHLNFSPNDNNSGSGSGSGGADDDNNGKSPAFHTPDQQQHHHQQQPHKYSASSSKKRSASDLHSESSESGGGSGDGDGGGGGWGITRLVLSFTPWRSRSSSSNKRSRTSLDDMSGSAIKRLVNQTDDDDDDDDSPVAEATHHVGGVGACGNKNKEDDLDEGKSSGYMSDGVKTSGTKLGKLNLEAKFDGSGGPTGGVDNAERRNVSFLGVPTPPQQQQGRGGGSSVLRGQQMQPSVQQQQHLLQQQQHQHQQSLVQGGSVAKAVTNPSELPAKKRVRILDGGDDSRGAAAAAMQSSPYHQFAASTSNNYTTIATFQVGSNGGQMQQRQQQYSKSPVQFRNVSGRRGTPAGKFASSSSSATSMSMQQRLGHSTAGSTPGLRKGGGTRSTSSAVAVGGIGERGSASSTGSTPGLRKGGGTRLPSSAVAAGGIGERGSASSTASAQRRSTTAPTLSSRRSAMATSGFNSHRSPLNARSYKPPMSRLLTAAYHSTEGGSTSSNGGAGNKSVMLTDSIVSQIVADNQNKLFEASSNGDVDSGRLFSGQKIVASTKRNIRGSEEDQTMITDGAVGTNSGMVVPRVRMSRILGSGQTGGRRFAVAEGGGQQSGYLPTSDAAENTTNEPPTKRSVTFQVPHAMTDTNMEDATHATTPPADANPTFVPYNAAILTPHATPSGLKLTPSKCELSMEEGLEIERLINSDEFKKMPRMLDTTTPPTSTSPKKKKKKRRQGTPHPSKKSVDALAMSTPALLHRADRVIAAAGSTSATTPGGAPFDFMSGGAAASSVVNTPMAYKFGDKKSTPSPSLPATSIDPPAATSSTTPSAGASTAPPTSTTKYSPSGWGDCFKSVPVGWNCDVCFSPNPKEQSVCLSCTAPKKSGSDGGTGSSTTTTSTPSTNAGAGAIGPGGFSFGGKSSSLAASSSLSGVATGPNPYTPNANSTSQPIPSFSGGLDLFKLKPGEWKCGACSCKNSASDSECGVCGTPRDNDVGIQKIDGGIAGDAAVNDKKASIGAGGFSFGGATLPSSGGGAISSGGFSFGAAAATSTATTPAKPKRSRVDTSDDDAHSRAPVVGFSFGAGAPSSATTTTKAAASSIGFSFGATSSGDEKKEDPVTATTASSGGGFSFGAGSVAEKHDTPASSTPAPKVAFSFGLTPQSKSLATGTNGNKDEASEPSSKKAMFSFGKGSDSGSTEERRVSFPSVTVAKEDPAPSTKPAFSFGNTSAPTKPTDVAPAILPAPDTNIGSKPSTTAAFSFGAKATDSTSAPAPLFSFGAPASTAEKKNDTPAISSQRSFPFGATPSVSSEPSTQNSAITPVAPFTFGSNASTVPSTGGASLSFGSGPPTTTSSTPAPSATSLPTSTAGSMFGAGSNPSAFGSMPSGFGSASQPAAPAPMPTTPGTTFSFGMGSTSTPATGGFGTTPNFGFGSVPPQPTAPTPTTGAFGMNANPMAPYPTPGFAGSQSFGANVMGGFTPQPTSGDGGGVGSFSIGSGARSTGQGAGRGAGRGTVRRIIKAKRPNM</sequence>
<feature type="region of interest" description="Disordered" evidence="5">
    <location>
        <begin position="923"/>
        <end position="943"/>
    </location>
</feature>
<feature type="compositionally biased region" description="Acidic residues" evidence="5">
    <location>
        <begin position="127"/>
        <end position="137"/>
    </location>
</feature>
<reference evidence="7 8" key="1">
    <citation type="submission" date="2024-10" db="EMBL/GenBank/DDBJ databases">
        <title>Updated reference genomes for cyclostephanoid diatoms.</title>
        <authorList>
            <person name="Roberts W.R."/>
            <person name="Alverson A.J."/>
        </authorList>
    </citation>
    <scope>NUCLEOTIDE SEQUENCE [LARGE SCALE GENOMIC DNA]</scope>
    <source>
        <strain evidence="7 8">AJA232-27</strain>
    </source>
</reference>
<organism evidence="7 8">
    <name type="scientific">Discostella pseudostelligera</name>
    <dbReference type="NCBI Taxonomy" id="259834"/>
    <lineage>
        <taxon>Eukaryota</taxon>
        <taxon>Sar</taxon>
        <taxon>Stramenopiles</taxon>
        <taxon>Ochrophyta</taxon>
        <taxon>Bacillariophyta</taxon>
        <taxon>Coscinodiscophyceae</taxon>
        <taxon>Thalassiosirophycidae</taxon>
        <taxon>Stephanodiscales</taxon>
        <taxon>Stephanodiscaceae</taxon>
        <taxon>Discostella</taxon>
    </lineage>
</organism>
<evidence type="ECO:0000256" key="1">
    <source>
        <dbReference type="ARBA" id="ARBA00022723"/>
    </source>
</evidence>
<proteinExistence type="predicted"/>
<evidence type="ECO:0000256" key="5">
    <source>
        <dbReference type="SAM" id="MobiDB-lite"/>
    </source>
</evidence>
<feature type="compositionally biased region" description="Basic residues" evidence="5">
    <location>
        <begin position="720"/>
        <end position="736"/>
    </location>
</feature>
<feature type="compositionally biased region" description="Polar residues" evidence="5">
    <location>
        <begin position="607"/>
        <end position="629"/>
    </location>
</feature>
<dbReference type="EMBL" id="JALLBG020000135">
    <property type="protein sequence ID" value="KAL3762496.1"/>
    <property type="molecule type" value="Genomic_DNA"/>
</dbReference>
<feature type="region of interest" description="Disordered" evidence="5">
    <location>
        <begin position="874"/>
        <end position="899"/>
    </location>
</feature>
<dbReference type="InterPro" id="IPR001876">
    <property type="entry name" value="Znf_RanBP2"/>
</dbReference>
<feature type="compositionally biased region" description="Low complexity" evidence="5">
    <location>
        <begin position="885"/>
        <end position="899"/>
    </location>
</feature>
<feature type="region of interest" description="Disordered" evidence="5">
    <location>
        <begin position="589"/>
        <end position="629"/>
    </location>
</feature>
<feature type="region of interest" description="Disordered" evidence="5">
    <location>
        <begin position="1"/>
        <end position="276"/>
    </location>
</feature>
<feature type="compositionally biased region" description="Low complexity" evidence="5">
    <location>
        <begin position="1483"/>
        <end position="1494"/>
    </location>
</feature>
<evidence type="ECO:0000256" key="3">
    <source>
        <dbReference type="ARBA" id="ARBA00022833"/>
    </source>
</evidence>
<feature type="compositionally biased region" description="Low complexity" evidence="5">
    <location>
        <begin position="1"/>
        <end position="15"/>
    </location>
</feature>
<name>A0ABD3MEJ5_9STRA</name>
<feature type="compositionally biased region" description="Polar residues" evidence="5">
    <location>
        <begin position="933"/>
        <end position="943"/>
    </location>
</feature>
<protein>
    <recommendedName>
        <fullName evidence="6">RanBP2-type domain-containing protein</fullName>
    </recommendedName>
</protein>
<feature type="region of interest" description="Disordered" evidence="5">
    <location>
        <begin position="1471"/>
        <end position="1517"/>
    </location>
</feature>
<feature type="compositionally biased region" description="Gly residues" evidence="5">
    <location>
        <begin position="71"/>
        <end position="86"/>
    </location>
</feature>
<keyword evidence="8" id="KW-1185">Reference proteome</keyword>
<feature type="compositionally biased region" description="Polar residues" evidence="5">
    <location>
        <begin position="367"/>
        <end position="377"/>
    </location>
</feature>
<feature type="compositionally biased region" description="Low complexity" evidence="5">
    <location>
        <begin position="227"/>
        <end position="262"/>
    </location>
</feature>
<feature type="compositionally biased region" description="Polar residues" evidence="5">
    <location>
        <begin position="454"/>
        <end position="471"/>
    </location>
</feature>
<accession>A0ABD3MEJ5</accession>
<feature type="compositionally biased region" description="Low complexity" evidence="5">
    <location>
        <begin position="806"/>
        <end position="838"/>
    </location>
</feature>
<feature type="compositionally biased region" description="Polar residues" evidence="5">
    <location>
        <begin position="333"/>
        <end position="342"/>
    </location>
</feature>
<keyword evidence="3" id="KW-0862">Zinc</keyword>
<feature type="region of interest" description="Disordered" evidence="5">
    <location>
        <begin position="797"/>
        <end position="838"/>
    </location>
</feature>
<dbReference type="PROSITE" id="PS50199">
    <property type="entry name" value="ZF_RANBP2_2"/>
    <property type="match status" value="2"/>
</dbReference>
<evidence type="ECO:0000256" key="2">
    <source>
        <dbReference type="ARBA" id="ARBA00022771"/>
    </source>
</evidence>
<keyword evidence="2 4" id="KW-0863">Zinc-finger</keyword>
<feature type="compositionally biased region" description="Low complexity" evidence="5">
    <location>
        <begin position="1377"/>
        <end position="1387"/>
    </location>
</feature>
<dbReference type="Gene3D" id="4.10.1060.10">
    <property type="entry name" value="Zinc finger, RanBP2-type"/>
    <property type="match status" value="2"/>
</dbReference>
<feature type="region of interest" description="Disordered" evidence="5">
    <location>
        <begin position="1326"/>
        <end position="1395"/>
    </location>
</feature>
<feature type="region of interest" description="Disordered" evidence="5">
    <location>
        <begin position="1274"/>
        <end position="1313"/>
    </location>
</feature>
<feature type="compositionally biased region" description="Polar residues" evidence="5">
    <location>
        <begin position="1298"/>
        <end position="1311"/>
    </location>
</feature>
<keyword evidence="1" id="KW-0479">Metal-binding</keyword>
<feature type="region of interest" description="Disordered" evidence="5">
    <location>
        <begin position="1097"/>
        <end position="1223"/>
    </location>
</feature>
<evidence type="ECO:0000313" key="7">
    <source>
        <dbReference type="EMBL" id="KAL3762496.1"/>
    </source>
</evidence>
<evidence type="ECO:0000313" key="8">
    <source>
        <dbReference type="Proteomes" id="UP001530293"/>
    </source>
</evidence>
<feature type="compositionally biased region" description="Polar residues" evidence="5">
    <location>
        <begin position="1151"/>
        <end position="1164"/>
    </location>
</feature>
<dbReference type="Proteomes" id="UP001530293">
    <property type="component" value="Unassembled WGS sequence"/>
</dbReference>
<evidence type="ECO:0000256" key="4">
    <source>
        <dbReference type="PROSITE-ProRule" id="PRU00322"/>
    </source>
</evidence>
<feature type="compositionally biased region" description="Low complexity" evidence="5">
    <location>
        <begin position="437"/>
        <end position="453"/>
    </location>
</feature>
<evidence type="ECO:0000259" key="6">
    <source>
        <dbReference type="PROSITE" id="PS50199"/>
    </source>
</evidence>
<gene>
    <name evidence="7" type="ORF">ACHAWU_008199</name>
</gene>
<feature type="compositionally biased region" description="Basic residues" evidence="5">
    <location>
        <begin position="1505"/>
        <end position="1517"/>
    </location>
</feature>
<feature type="domain" description="RanBP2-type" evidence="6">
    <location>
        <begin position="846"/>
        <end position="877"/>
    </location>
</feature>
<dbReference type="PROSITE" id="PS01358">
    <property type="entry name" value="ZF_RANBP2_1"/>
    <property type="match status" value="2"/>
</dbReference>
<feature type="region of interest" description="Disordered" evidence="5">
    <location>
        <begin position="322"/>
        <end position="479"/>
    </location>
</feature>
<feature type="region of interest" description="Disordered" evidence="5">
    <location>
        <begin position="700"/>
        <end position="742"/>
    </location>
</feature>
<feature type="compositionally biased region" description="Basic and acidic residues" evidence="5">
    <location>
        <begin position="1054"/>
        <end position="1064"/>
    </location>
</feature>
<dbReference type="SMART" id="SM00547">
    <property type="entry name" value="ZnF_RBZ"/>
    <property type="match status" value="2"/>
</dbReference>
<feature type="domain" description="RanBP2-type" evidence="6">
    <location>
        <begin position="956"/>
        <end position="985"/>
    </location>
</feature>
<dbReference type="GO" id="GO:0008270">
    <property type="term" value="F:zinc ion binding"/>
    <property type="evidence" value="ECO:0007669"/>
    <property type="project" value="UniProtKB-KW"/>
</dbReference>
<comment type="caution">
    <text evidence="7">The sequence shown here is derived from an EMBL/GenBank/DDBJ whole genome shotgun (WGS) entry which is preliminary data.</text>
</comment>
<feature type="compositionally biased region" description="Low complexity" evidence="5">
    <location>
        <begin position="1333"/>
        <end position="1362"/>
    </location>
</feature>